<dbReference type="SUPFAM" id="SSF56112">
    <property type="entry name" value="Protein kinase-like (PK-like)"/>
    <property type="match status" value="1"/>
</dbReference>
<keyword evidence="1" id="KW-0547">Nucleotide-binding</keyword>
<comment type="caution">
    <text evidence="4">The sequence shown here is derived from an EMBL/GenBank/DDBJ whole genome shotgun (WGS) entry which is preliminary data.</text>
</comment>
<evidence type="ECO:0000313" key="4">
    <source>
        <dbReference type="EMBL" id="KAF7924284.1"/>
    </source>
</evidence>
<dbReference type="PANTHER" id="PTHR44167:SF25">
    <property type="entry name" value="PROTEIN KINASE DOMAIN CONTAINING PROTEIN"/>
    <property type="match status" value="1"/>
</dbReference>
<dbReference type="PANTHER" id="PTHR44167">
    <property type="entry name" value="OVARIAN-SPECIFIC SERINE/THREONINE-PROTEIN KINASE LOK-RELATED"/>
    <property type="match status" value="1"/>
</dbReference>
<feature type="region of interest" description="Disordered" evidence="2">
    <location>
        <begin position="589"/>
        <end position="653"/>
    </location>
</feature>
<feature type="binding site" evidence="1">
    <location>
        <position position="63"/>
    </location>
    <ligand>
        <name>ATP</name>
        <dbReference type="ChEBI" id="CHEBI:30616"/>
    </ligand>
</feature>
<sequence length="716" mass="82758">MNFDPAMEEAERYLKQSQGWAPVHIGKDWVAVKRLGEGSYGIATLFEYRGNNPDVSPRRLVVKQEGGAGLNLKQESRMMQSLMKYDSDHIVKIYKAYHRTMGTGTNDEKDRAIVDYANWLDTDKKRDANIKVQLRRKYDVARIYIEFASGGDLGSWMNENCEYQHPPEEYIFRIWECLLKALMVLKYGTENPNDTIFEKAPKDRQHQPIAHFDIKGPNSKLLLQAELACQQRALQIYRTSVRGLNAKYFFNRIGDNPRPGHERISVHKLADFGLALEVPDAEELKRNGVKRRAWLKIAQGRNTYHAPEQYAVSNPNRVIGTSTDLWNVANVIYQCLVNNNPVPDNEIFETGVDPDPHITFSTMGRYLLHPELEVYSRRFRGLILKSLALHPGARPDVRDLLVQVQESVDFWNFGDSHDLFLEGIYGGEYGWDEKYPDAIRGSKKDEGMQVIRLQRERRPRRPDYSNPRWWKPAEDEYDYDDSDLLFPTRKALQMGYREMPFELGEPIRNPAFPNWRAVGPDGKPVQDPVAPDFDDPQDDPEDDAEDDLVDPGYYPKGGDQRAYNQGKGKRKLEPIFERALAIERGVQRMRTPEEQEAGPWIKTPAPVNIAPQRRPGGIPRKPKRRKVPRKRKQLRVAPYRDAKRQRIEEPNSPKFYGKEYRINTAGKLMVRRAGPSPGTGEVEVERSTPWALNRPSPKKPVVRREQDNYDNWYNEA</sequence>
<name>A0ABQ7IHB7_9HELO</name>
<evidence type="ECO:0000256" key="2">
    <source>
        <dbReference type="SAM" id="MobiDB-lite"/>
    </source>
</evidence>
<dbReference type="Proteomes" id="UP000783213">
    <property type="component" value="Unassembled WGS sequence"/>
</dbReference>
<evidence type="ECO:0000256" key="1">
    <source>
        <dbReference type="PROSITE-ProRule" id="PRU10141"/>
    </source>
</evidence>
<accession>A0ABQ7IHB7</accession>
<protein>
    <recommendedName>
        <fullName evidence="3">Protein kinase domain-containing protein</fullName>
    </recommendedName>
</protein>
<feature type="compositionally biased region" description="Acidic residues" evidence="2">
    <location>
        <begin position="532"/>
        <end position="549"/>
    </location>
</feature>
<feature type="domain" description="Protein kinase" evidence="3">
    <location>
        <begin position="29"/>
        <end position="420"/>
    </location>
</feature>
<dbReference type="GeneID" id="62234108"/>
<evidence type="ECO:0000259" key="3">
    <source>
        <dbReference type="PROSITE" id="PS50011"/>
    </source>
</evidence>
<reference evidence="4 5" key="1">
    <citation type="journal article" date="2020" name="Genome Biol. Evol.">
        <title>Comparative genomics of Sclerotiniaceae.</title>
        <authorList>
            <person name="Valero Jimenez C.A."/>
            <person name="Steentjes M."/>
            <person name="Scholten O.E."/>
            <person name="Van Kan J.A.L."/>
        </authorList>
    </citation>
    <scope>NUCLEOTIDE SEQUENCE [LARGE SCALE GENOMIC DNA]</scope>
    <source>
        <strain evidence="4 5">B1</strain>
    </source>
</reference>
<dbReference type="RefSeq" id="XP_038808608.1">
    <property type="nucleotide sequence ID" value="XM_038954958.1"/>
</dbReference>
<gene>
    <name evidence="4" type="ORF">EAE98_007335</name>
</gene>
<feature type="compositionally biased region" description="Basic and acidic residues" evidence="2">
    <location>
        <begin position="638"/>
        <end position="653"/>
    </location>
</feature>
<feature type="compositionally biased region" description="Basic residues" evidence="2">
    <location>
        <begin position="620"/>
        <end position="634"/>
    </location>
</feature>
<feature type="region of interest" description="Disordered" evidence="2">
    <location>
        <begin position="672"/>
        <end position="716"/>
    </location>
</feature>
<dbReference type="EMBL" id="RCSX01000017">
    <property type="protein sequence ID" value="KAF7924284.1"/>
    <property type="molecule type" value="Genomic_DNA"/>
</dbReference>
<dbReference type="Gene3D" id="1.10.510.10">
    <property type="entry name" value="Transferase(Phosphotransferase) domain 1"/>
    <property type="match status" value="1"/>
</dbReference>
<evidence type="ECO:0000313" key="5">
    <source>
        <dbReference type="Proteomes" id="UP000783213"/>
    </source>
</evidence>
<feature type="region of interest" description="Disordered" evidence="2">
    <location>
        <begin position="512"/>
        <end position="570"/>
    </location>
</feature>
<dbReference type="PROSITE" id="PS00107">
    <property type="entry name" value="PROTEIN_KINASE_ATP"/>
    <property type="match status" value="1"/>
</dbReference>
<keyword evidence="5" id="KW-1185">Reference proteome</keyword>
<dbReference type="InterPro" id="IPR017441">
    <property type="entry name" value="Protein_kinase_ATP_BS"/>
</dbReference>
<dbReference type="PROSITE" id="PS50011">
    <property type="entry name" value="PROTEIN_KINASE_DOM"/>
    <property type="match status" value="1"/>
</dbReference>
<dbReference type="SMART" id="SM00220">
    <property type="entry name" value="S_TKc"/>
    <property type="match status" value="1"/>
</dbReference>
<dbReference type="InterPro" id="IPR011009">
    <property type="entry name" value="Kinase-like_dom_sf"/>
</dbReference>
<dbReference type="InterPro" id="IPR000719">
    <property type="entry name" value="Prot_kinase_dom"/>
</dbReference>
<organism evidence="4 5">
    <name type="scientific">Botrytis deweyae</name>
    <dbReference type="NCBI Taxonomy" id="2478750"/>
    <lineage>
        <taxon>Eukaryota</taxon>
        <taxon>Fungi</taxon>
        <taxon>Dikarya</taxon>
        <taxon>Ascomycota</taxon>
        <taxon>Pezizomycotina</taxon>
        <taxon>Leotiomycetes</taxon>
        <taxon>Helotiales</taxon>
        <taxon>Sclerotiniaceae</taxon>
        <taxon>Botrytis</taxon>
    </lineage>
</organism>
<proteinExistence type="predicted"/>
<keyword evidence="1" id="KW-0067">ATP-binding</keyword>